<dbReference type="SMART" id="SM00382">
    <property type="entry name" value="AAA"/>
    <property type="match status" value="1"/>
</dbReference>
<keyword evidence="6" id="KW-1185">Reference proteome</keyword>
<dbReference type="PROSITE" id="PS00211">
    <property type="entry name" value="ABC_TRANSPORTER_1"/>
    <property type="match status" value="1"/>
</dbReference>
<dbReference type="PANTHER" id="PTHR43023">
    <property type="entry name" value="PROTEIN TRIGALACTOSYLDIACYLGLYCEROL 3, CHLOROPLASTIC"/>
    <property type="match status" value="1"/>
</dbReference>
<dbReference type="InterPro" id="IPR027417">
    <property type="entry name" value="P-loop_NTPase"/>
</dbReference>
<evidence type="ECO:0000313" key="5">
    <source>
        <dbReference type="EMBL" id="NFV79277.1"/>
    </source>
</evidence>
<dbReference type="EMBL" id="JAAIYP010000026">
    <property type="protein sequence ID" value="NFV79277.1"/>
    <property type="molecule type" value="Genomic_DNA"/>
</dbReference>
<dbReference type="PROSITE" id="PS50893">
    <property type="entry name" value="ABC_TRANSPORTER_2"/>
    <property type="match status" value="1"/>
</dbReference>
<protein>
    <submittedName>
        <fullName evidence="5">ATP-binding cassette domain-containing protein</fullName>
    </submittedName>
</protein>
<dbReference type="GO" id="GO:0005524">
    <property type="term" value="F:ATP binding"/>
    <property type="evidence" value="ECO:0007669"/>
    <property type="project" value="UniProtKB-KW"/>
</dbReference>
<keyword evidence="3 5" id="KW-0067">ATP-binding</keyword>
<feature type="domain" description="ABC transporter" evidence="4">
    <location>
        <begin position="2"/>
        <end position="242"/>
    </location>
</feature>
<accession>A0A7C9QSL7</accession>
<keyword evidence="2" id="KW-0547">Nucleotide-binding</keyword>
<evidence type="ECO:0000259" key="4">
    <source>
        <dbReference type="PROSITE" id="PS50893"/>
    </source>
</evidence>
<name>A0A7C9QSL7_9PROT</name>
<evidence type="ECO:0000256" key="1">
    <source>
        <dbReference type="ARBA" id="ARBA00022448"/>
    </source>
</evidence>
<dbReference type="InterPro" id="IPR017871">
    <property type="entry name" value="ABC_transporter-like_CS"/>
</dbReference>
<dbReference type="InterPro" id="IPR003439">
    <property type="entry name" value="ABC_transporter-like_ATP-bd"/>
</dbReference>
<evidence type="ECO:0000313" key="6">
    <source>
        <dbReference type="Proteomes" id="UP000480684"/>
    </source>
</evidence>
<proteinExistence type="predicted"/>
<dbReference type="InterPro" id="IPR003593">
    <property type="entry name" value="AAA+_ATPase"/>
</dbReference>
<dbReference type="AlphaFoldDB" id="A0A7C9QSL7"/>
<gene>
    <name evidence="5" type="ORF">G4223_04035</name>
</gene>
<dbReference type="Gene3D" id="3.40.50.300">
    <property type="entry name" value="P-loop containing nucleotide triphosphate hydrolases"/>
    <property type="match status" value="1"/>
</dbReference>
<evidence type="ECO:0000256" key="2">
    <source>
        <dbReference type="ARBA" id="ARBA00022741"/>
    </source>
</evidence>
<dbReference type="Proteomes" id="UP000480684">
    <property type="component" value="Unassembled WGS sequence"/>
</dbReference>
<organism evidence="5 6">
    <name type="scientific">Magnetospirillum aberrantis SpK</name>
    <dbReference type="NCBI Taxonomy" id="908842"/>
    <lineage>
        <taxon>Bacteria</taxon>
        <taxon>Pseudomonadati</taxon>
        <taxon>Pseudomonadota</taxon>
        <taxon>Alphaproteobacteria</taxon>
        <taxon>Rhodospirillales</taxon>
        <taxon>Rhodospirillaceae</taxon>
        <taxon>Magnetospirillum</taxon>
    </lineage>
</organism>
<keyword evidence="1" id="KW-0813">Transport</keyword>
<dbReference type="SUPFAM" id="SSF52540">
    <property type="entry name" value="P-loop containing nucleoside triphosphate hydrolases"/>
    <property type="match status" value="1"/>
</dbReference>
<evidence type="ECO:0000256" key="3">
    <source>
        <dbReference type="ARBA" id="ARBA00022840"/>
    </source>
</evidence>
<comment type="caution">
    <text evidence="5">The sequence shown here is derived from an EMBL/GenBank/DDBJ whole genome shotgun (WGS) entry which is preliminary data.</text>
</comment>
<dbReference type="PANTHER" id="PTHR43023:SF3">
    <property type="entry name" value="PROTEIN TRIGALACTOSYLDIACYLGLYCEROL 3, CHLOROPLASTIC"/>
    <property type="match status" value="1"/>
</dbReference>
<reference evidence="5 6" key="1">
    <citation type="submission" date="2020-02" db="EMBL/GenBank/DDBJ databases">
        <authorList>
            <person name="Dziuba M."/>
            <person name="Kuznetsov B."/>
            <person name="Mardanov A."/>
            <person name="Ravin N."/>
            <person name="Grouzdev D."/>
        </authorList>
    </citation>
    <scope>NUCLEOTIDE SEQUENCE [LARGE SCALE GENOMIC DNA]</scope>
    <source>
        <strain evidence="5 6">SpK</strain>
    </source>
</reference>
<dbReference type="GO" id="GO:0016887">
    <property type="term" value="F:ATP hydrolysis activity"/>
    <property type="evidence" value="ECO:0007669"/>
    <property type="project" value="InterPro"/>
</dbReference>
<dbReference type="Pfam" id="PF00005">
    <property type="entry name" value="ABC_tran"/>
    <property type="match status" value="1"/>
</dbReference>
<sequence>MLVLHGVTVRRGDNWVLKGIDLRIPAGRITAVVGRSGVGKSTLVATLNGLLLPDRGSIQAPDLGDLADSAVLRNHRRRTATIFQDHALIDRLSAIDNVLLGLADQRHPLSPLPWSEALRRRAAEALDEVGLLHRATARTASLSGGERQRVGVARALVRRPRLLLGDEPFASVDPSLVRQMSADFRTLTQRHGLSVVLVLHQLETARFLADRIVGLVDGCVAFDGPATAFDAETEATIFPFVPNNED</sequence>